<dbReference type="PANTHER" id="PTHR46521:SF4">
    <property type="entry name" value="SUCROSE-PHOSPHATASE 2-RELATED"/>
    <property type="match status" value="1"/>
</dbReference>
<dbReference type="InterPro" id="IPR006380">
    <property type="entry name" value="SPP-like_dom"/>
</dbReference>
<dbReference type="InterPro" id="IPR023214">
    <property type="entry name" value="HAD_sf"/>
</dbReference>
<comment type="caution">
    <text evidence="3">The sequence shown here is derived from an EMBL/GenBank/DDBJ whole genome shotgun (WGS) entry which is preliminary data.</text>
</comment>
<gene>
    <name evidence="3" type="ORF">GGQ64_000247</name>
</gene>
<protein>
    <submittedName>
        <fullName evidence="3">Sucrose-6F-phosphate phosphohydrolase</fullName>
    </submittedName>
</protein>
<dbReference type="SUPFAM" id="SSF56784">
    <property type="entry name" value="HAD-like"/>
    <property type="match status" value="1"/>
</dbReference>
<dbReference type="SFLD" id="SFLDS00003">
    <property type="entry name" value="Haloacid_Dehalogenase"/>
    <property type="match status" value="1"/>
</dbReference>
<keyword evidence="4" id="KW-1185">Reference proteome</keyword>
<proteinExistence type="predicted"/>
<organism evidence="3 4">
    <name type="scientific">Mycoplana azooxidifex</name>
    <dbReference type="NCBI Taxonomy" id="1636188"/>
    <lineage>
        <taxon>Bacteria</taxon>
        <taxon>Pseudomonadati</taxon>
        <taxon>Pseudomonadota</taxon>
        <taxon>Alphaproteobacteria</taxon>
        <taxon>Hyphomicrobiales</taxon>
        <taxon>Rhizobiaceae</taxon>
        <taxon>Mycoplana</taxon>
    </lineage>
</organism>
<dbReference type="InterPro" id="IPR006379">
    <property type="entry name" value="HAD-SF_hydro_IIB"/>
</dbReference>
<dbReference type="PANTHER" id="PTHR46521">
    <property type="entry name" value="SUCROSE-PHOSPHATASE 2-RELATED"/>
    <property type="match status" value="1"/>
</dbReference>
<dbReference type="Pfam" id="PF05116">
    <property type="entry name" value="S6PP"/>
    <property type="match status" value="1"/>
</dbReference>
<dbReference type="InterPro" id="IPR036412">
    <property type="entry name" value="HAD-like_sf"/>
</dbReference>
<dbReference type="SFLD" id="SFLDG01141">
    <property type="entry name" value="C2.B.1:_Sucrose_Phosphatase_Li"/>
    <property type="match status" value="1"/>
</dbReference>
<evidence type="ECO:0000259" key="2">
    <source>
        <dbReference type="Pfam" id="PF05116"/>
    </source>
</evidence>
<dbReference type="Gene3D" id="3.90.1070.10">
    <property type="match status" value="1"/>
</dbReference>
<dbReference type="InterPro" id="IPR051518">
    <property type="entry name" value="Sucrose_Phosphatase"/>
</dbReference>
<keyword evidence="1 3" id="KW-0378">Hydrolase</keyword>
<feature type="domain" description="Sucrose phosphatase-like" evidence="2">
    <location>
        <begin position="3"/>
        <end position="240"/>
    </location>
</feature>
<evidence type="ECO:0000313" key="3">
    <source>
        <dbReference type="EMBL" id="MBB3975071.1"/>
    </source>
</evidence>
<dbReference type="AlphaFoldDB" id="A0A7W6D5Q0"/>
<evidence type="ECO:0000256" key="1">
    <source>
        <dbReference type="ARBA" id="ARBA00022801"/>
    </source>
</evidence>
<reference evidence="3 4" key="1">
    <citation type="submission" date="2020-08" db="EMBL/GenBank/DDBJ databases">
        <title>Genomic Encyclopedia of Type Strains, Phase IV (KMG-IV): sequencing the most valuable type-strain genomes for metagenomic binning, comparative biology and taxonomic classification.</title>
        <authorList>
            <person name="Goeker M."/>
        </authorList>
    </citation>
    <scope>NUCLEOTIDE SEQUENCE [LARGE SCALE GENOMIC DNA]</scope>
    <source>
        <strain evidence="3 4">DSM 100211</strain>
    </source>
</reference>
<sequence length="254" mass="27976">MIRLLSSDLDGTLLGDRRATQRFRAYWEGLNPATCPFLVYNSGRLVDDIEALLAVSDLPHPDFVIGGVGTMIGRLDDDRKRRFGATLGAPFDREALMHVMRQVDGIRLQDDAFQHAHKLSWHLHGAGDERISELEESLTEAGIEARLVYSSDRDLDVLPRTANKGAALAWLCRELAIDLAEVAVAGDTGNDRDMFTLPSVRGIVVGNALDELRRLAADEPRHYQARRACADGVIEGLEHFAAHGRTTPTRAGGR</sequence>
<dbReference type="EMBL" id="JACIEE010000001">
    <property type="protein sequence ID" value="MBB3975071.1"/>
    <property type="molecule type" value="Genomic_DNA"/>
</dbReference>
<dbReference type="NCBIfam" id="TIGR01484">
    <property type="entry name" value="HAD-SF-IIB"/>
    <property type="match status" value="1"/>
</dbReference>
<dbReference type="RefSeq" id="WP_183798035.1">
    <property type="nucleotide sequence ID" value="NZ_JACIEE010000001.1"/>
</dbReference>
<dbReference type="GO" id="GO:0016791">
    <property type="term" value="F:phosphatase activity"/>
    <property type="evidence" value="ECO:0007669"/>
    <property type="project" value="UniProtKB-ARBA"/>
</dbReference>
<name>A0A7W6D5Q0_9HYPH</name>
<dbReference type="SFLD" id="SFLDG01140">
    <property type="entry name" value="C2.B:_Phosphomannomutase_and_P"/>
    <property type="match status" value="1"/>
</dbReference>
<dbReference type="Proteomes" id="UP000574761">
    <property type="component" value="Unassembled WGS sequence"/>
</dbReference>
<evidence type="ECO:0000313" key="4">
    <source>
        <dbReference type="Proteomes" id="UP000574761"/>
    </source>
</evidence>
<accession>A0A7W6D5Q0</accession>
<dbReference type="Gene3D" id="3.40.50.1000">
    <property type="entry name" value="HAD superfamily/HAD-like"/>
    <property type="match status" value="1"/>
</dbReference>